<dbReference type="GO" id="GO:0008408">
    <property type="term" value="F:3'-5' exonuclease activity"/>
    <property type="evidence" value="ECO:0007669"/>
    <property type="project" value="InterPro"/>
</dbReference>
<dbReference type="InterPro" id="IPR012337">
    <property type="entry name" value="RNaseH-like_sf"/>
</dbReference>
<dbReference type="STRING" id="1404245.CGLY_08055"/>
<dbReference type="KEGG" id="cgy:CGLY_08055"/>
<dbReference type="SMART" id="SM00474">
    <property type="entry name" value="35EXOc"/>
    <property type="match status" value="1"/>
</dbReference>
<keyword evidence="4" id="KW-1185">Reference proteome</keyword>
<dbReference type="EC" id="3.1.13.5" evidence="3"/>
<dbReference type="PANTHER" id="PTHR47649:SF1">
    <property type="entry name" value="RIBONUCLEASE D"/>
    <property type="match status" value="1"/>
</dbReference>
<dbReference type="SUPFAM" id="SSF53098">
    <property type="entry name" value="Ribonuclease H-like"/>
    <property type="match status" value="1"/>
</dbReference>
<feature type="region of interest" description="Disordered" evidence="1">
    <location>
        <begin position="1"/>
        <end position="39"/>
    </location>
</feature>
<accession>X5EBN3</accession>
<dbReference type="CDD" id="cd06142">
    <property type="entry name" value="RNaseD_exo"/>
    <property type="match status" value="1"/>
</dbReference>
<dbReference type="InterPro" id="IPR041605">
    <property type="entry name" value="Exo_C"/>
</dbReference>
<dbReference type="HOGENOM" id="CLU_042387_3_0_11"/>
<dbReference type="SUPFAM" id="SSF47819">
    <property type="entry name" value="HRDC-like"/>
    <property type="match status" value="1"/>
</dbReference>
<dbReference type="OrthoDB" id="144122at2"/>
<dbReference type="Pfam" id="PF01612">
    <property type="entry name" value="DNA_pol_A_exo1"/>
    <property type="match status" value="1"/>
</dbReference>
<dbReference type="InterPro" id="IPR036397">
    <property type="entry name" value="RNaseH_sf"/>
</dbReference>
<dbReference type="InterPro" id="IPR002562">
    <property type="entry name" value="3'-5'_exonuclease_dom"/>
</dbReference>
<dbReference type="Proteomes" id="UP000023703">
    <property type="component" value="Chromosome"/>
</dbReference>
<dbReference type="InterPro" id="IPR044876">
    <property type="entry name" value="HRDC_dom_sf"/>
</dbReference>
<dbReference type="GO" id="GO:0006139">
    <property type="term" value="P:nucleobase-containing compound metabolic process"/>
    <property type="evidence" value="ECO:0007669"/>
    <property type="project" value="InterPro"/>
</dbReference>
<evidence type="ECO:0000256" key="1">
    <source>
        <dbReference type="SAM" id="MobiDB-lite"/>
    </source>
</evidence>
<dbReference type="Gene3D" id="3.30.420.10">
    <property type="entry name" value="Ribonuclease H-like superfamily/Ribonuclease H"/>
    <property type="match status" value="1"/>
</dbReference>
<feature type="compositionally biased region" description="Polar residues" evidence="1">
    <location>
        <begin position="21"/>
        <end position="32"/>
    </location>
</feature>
<feature type="region of interest" description="Disordered" evidence="1">
    <location>
        <begin position="262"/>
        <end position="281"/>
    </location>
</feature>
<evidence type="ECO:0000313" key="3">
    <source>
        <dbReference type="EMBL" id="AHW64056.1"/>
    </source>
</evidence>
<dbReference type="InterPro" id="IPR010997">
    <property type="entry name" value="HRDC-like_sf"/>
</dbReference>
<dbReference type="Gene3D" id="1.10.150.80">
    <property type="entry name" value="HRDC domain"/>
    <property type="match status" value="2"/>
</dbReference>
<dbReference type="GO" id="GO:0000166">
    <property type="term" value="F:nucleotide binding"/>
    <property type="evidence" value="ECO:0007669"/>
    <property type="project" value="InterPro"/>
</dbReference>
<dbReference type="InterPro" id="IPR051086">
    <property type="entry name" value="RNase_D-like"/>
</dbReference>
<keyword evidence="3" id="KW-0378">Hydrolase</keyword>
<dbReference type="PANTHER" id="PTHR47649">
    <property type="entry name" value="RIBONUCLEASE D"/>
    <property type="match status" value="1"/>
</dbReference>
<dbReference type="eggNOG" id="COG0349">
    <property type="taxonomic scope" value="Bacteria"/>
</dbReference>
<feature type="region of interest" description="Disordered" evidence="1">
    <location>
        <begin position="307"/>
        <end position="328"/>
    </location>
</feature>
<dbReference type="EMBL" id="CP006842">
    <property type="protein sequence ID" value="AHW64056.1"/>
    <property type="molecule type" value="Genomic_DNA"/>
</dbReference>
<proteinExistence type="predicted"/>
<feature type="domain" description="3'-5' exonuclease" evidence="2">
    <location>
        <begin position="16"/>
        <end position="183"/>
    </location>
</feature>
<protein>
    <submittedName>
        <fullName evidence="3">Ribonuclease D</fullName>
        <ecNumber evidence="3">3.1.13.5</ecNumber>
    </submittedName>
</protein>
<reference evidence="3 4" key="1">
    <citation type="journal article" date="2015" name="Int. J. Syst. Evol. Microbiol.">
        <title>Revisiting Corynebacterium glyciniphilum (ex Kubota et al., 1972) sp. nov., nom. rev., isolated from putrefied banana.</title>
        <authorList>
            <person name="Al-Dilaimi A."/>
            <person name="Bednarz H."/>
            <person name="Lomker A."/>
            <person name="Niehaus K."/>
            <person name="Kalinowski J."/>
            <person name="Ruckert C."/>
        </authorList>
    </citation>
    <scope>NUCLEOTIDE SEQUENCE [LARGE SCALE GENOMIC DNA]</scope>
    <source>
        <strain evidence="3">AJ 3170</strain>
    </source>
</reference>
<name>X5EBN3_9CORY</name>
<evidence type="ECO:0000259" key="2">
    <source>
        <dbReference type="SMART" id="SM00474"/>
    </source>
</evidence>
<dbReference type="GO" id="GO:0033890">
    <property type="term" value="F:ribonuclease D activity"/>
    <property type="evidence" value="ECO:0007669"/>
    <property type="project" value="UniProtKB-EC"/>
</dbReference>
<evidence type="ECO:0000313" key="4">
    <source>
        <dbReference type="Proteomes" id="UP000023703"/>
    </source>
</evidence>
<dbReference type="GO" id="GO:0003676">
    <property type="term" value="F:nucleic acid binding"/>
    <property type="evidence" value="ECO:0007669"/>
    <property type="project" value="InterPro"/>
</dbReference>
<gene>
    <name evidence="3" type="primary">rnd</name>
    <name evidence="3" type="ORF">CGLY_08055</name>
</gene>
<sequence length="433" mass="47256">MTAVAEHLSSPRDGVPALSDTPESVQTVSESLSRGRGPVAVDTERASGFRFDDRAFLVQLRRDGAGTHLVDPAAVPQAGEILAPVMDTTPWILHAAHSDLPALTSLGWRTPELHDTQIAGRLLGYGQIGLAGMLEEFLGVTVAKDKGREDWSARPIPDAMLSYAALDVELLIELRDVTLSRLRDLGRGDWYRQECDHVSRGWSFPVPEPDWRKLRGIGHVRDARGLEIVRRLIDARTSVARDRDVPPEHVLRGSSILDLAQQPGRADRQLSREVSGASRLARTSRGSGFARELTAVLSSALRQAISADPASLPDRPTSSGGRPDHRTWERDHPLAYRLSTDFRDALSVVSDCTGIRTEDLLTVRALRSVAWDVSCLLVPAGATGPSLSGNAPNDPVSELENMLGQALEDQQCRRWQVDLLIDAFAPVVADQVN</sequence>
<dbReference type="AlphaFoldDB" id="X5EBN3"/>
<dbReference type="Pfam" id="PF18305">
    <property type="entry name" value="DNA_pol_A_exoN"/>
    <property type="match status" value="1"/>
</dbReference>
<organism evidence="3 4">
    <name type="scientific">Corynebacterium glyciniphilum AJ 3170</name>
    <dbReference type="NCBI Taxonomy" id="1404245"/>
    <lineage>
        <taxon>Bacteria</taxon>
        <taxon>Bacillati</taxon>
        <taxon>Actinomycetota</taxon>
        <taxon>Actinomycetes</taxon>
        <taxon>Mycobacteriales</taxon>
        <taxon>Corynebacteriaceae</taxon>
        <taxon>Corynebacterium</taxon>
    </lineage>
</organism>